<dbReference type="Pfam" id="PF14111">
    <property type="entry name" value="DUF4283"/>
    <property type="match status" value="1"/>
</dbReference>
<dbReference type="EMBL" id="CAMAPE010000017">
    <property type="protein sequence ID" value="CAH9083798.1"/>
    <property type="molecule type" value="Genomic_DNA"/>
</dbReference>
<accession>A0A9P0Z263</accession>
<gene>
    <name evidence="3" type="ORF">CEURO_LOCUS8754</name>
</gene>
<dbReference type="PANTHER" id="PTHR31286">
    <property type="entry name" value="GLYCINE-RICH CELL WALL STRUCTURAL PROTEIN 1.8-LIKE"/>
    <property type="match status" value="1"/>
</dbReference>
<feature type="compositionally biased region" description="Basic and acidic residues" evidence="1">
    <location>
        <begin position="198"/>
        <end position="209"/>
    </location>
</feature>
<name>A0A9P0Z263_CUSEU</name>
<evidence type="ECO:0000313" key="3">
    <source>
        <dbReference type="EMBL" id="CAH9083798.1"/>
    </source>
</evidence>
<feature type="region of interest" description="Disordered" evidence="1">
    <location>
        <begin position="271"/>
        <end position="299"/>
    </location>
</feature>
<dbReference type="InterPro" id="IPR040256">
    <property type="entry name" value="At4g02000-like"/>
</dbReference>
<comment type="caution">
    <text evidence="3">The sequence shown here is derived from an EMBL/GenBank/DDBJ whole genome shotgun (WGS) entry which is preliminary data.</text>
</comment>
<protein>
    <recommendedName>
        <fullName evidence="2">DUF4283 domain-containing protein</fullName>
    </recommendedName>
</protein>
<keyword evidence="4" id="KW-1185">Reference proteome</keyword>
<dbReference type="OrthoDB" id="1939300at2759"/>
<evidence type="ECO:0000259" key="2">
    <source>
        <dbReference type="Pfam" id="PF14111"/>
    </source>
</evidence>
<dbReference type="Proteomes" id="UP001152484">
    <property type="component" value="Unassembled WGS sequence"/>
</dbReference>
<feature type="region of interest" description="Disordered" evidence="1">
    <location>
        <begin position="197"/>
        <end position="257"/>
    </location>
</feature>
<dbReference type="PANTHER" id="PTHR31286:SF168">
    <property type="entry name" value="DUF4283 DOMAIN-CONTAINING PROTEIN"/>
    <property type="match status" value="1"/>
</dbReference>
<proteinExistence type="predicted"/>
<dbReference type="InterPro" id="IPR025558">
    <property type="entry name" value="DUF4283"/>
</dbReference>
<feature type="domain" description="DUF4283" evidence="2">
    <location>
        <begin position="3"/>
        <end position="82"/>
    </location>
</feature>
<organism evidence="3 4">
    <name type="scientific">Cuscuta europaea</name>
    <name type="common">European dodder</name>
    <dbReference type="NCBI Taxonomy" id="41803"/>
    <lineage>
        <taxon>Eukaryota</taxon>
        <taxon>Viridiplantae</taxon>
        <taxon>Streptophyta</taxon>
        <taxon>Embryophyta</taxon>
        <taxon>Tracheophyta</taxon>
        <taxon>Spermatophyta</taxon>
        <taxon>Magnoliopsida</taxon>
        <taxon>eudicotyledons</taxon>
        <taxon>Gunneridae</taxon>
        <taxon>Pentapetalae</taxon>
        <taxon>asterids</taxon>
        <taxon>lamiids</taxon>
        <taxon>Solanales</taxon>
        <taxon>Convolvulaceae</taxon>
        <taxon>Cuscuteae</taxon>
        <taxon>Cuscuta</taxon>
        <taxon>Cuscuta subgen. Cuscuta</taxon>
    </lineage>
</organism>
<sequence>MIEMWGFCLVGHFTGKFPGLKAVHDLKATWGVKCLVRSHSKDWPIFKFQDEDDRSKVLHGGPYTVFGKLLMLKELSGDFTFEDEEFLKIPIWIKFPKLPMSLWNDEAMSEVASMVGVPITTDKITQERVNNDFARVLIEVDVSKPPPLHFHIRLPSQKVIKQNVVYETFPSFCFHCKEFGHHPFTCKKLAVQEDGETENERSLENKEQAGTKISGPDATVQGSNPTGFAPGPTGSIDAAVPNPTGCAPDPTGATAQGPIGVVPELAALTLATDPPGGTATAQGLKGTRVEHETSEDDDDEVFLEDNERVVMDETELHQDDVVTKCEVTNGKKFRLFVKPFKCVEVSVIRVDSFLRLTDDLDKKRLTFTTECLERLPGVKKKKGEVCFASKFTTPFRLFFGC</sequence>
<dbReference type="AlphaFoldDB" id="A0A9P0Z263"/>
<evidence type="ECO:0000256" key="1">
    <source>
        <dbReference type="SAM" id="MobiDB-lite"/>
    </source>
</evidence>
<evidence type="ECO:0000313" key="4">
    <source>
        <dbReference type="Proteomes" id="UP001152484"/>
    </source>
</evidence>
<reference evidence="3" key="1">
    <citation type="submission" date="2022-07" db="EMBL/GenBank/DDBJ databases">
        <authorList>
            <person name="Macas J."/>
            <person name="Novak P."/>
            <person name="Neumann P."/>
        </authorList>
    </citation>
    <scope>NUCLEOTIDE SEQUENCE</scope>
</reference>